<feature type="transmembrane region" description="Helical" evidence="6">
    <location>
        <begin position="58"/>
        <end position="87"/>
    </location>
</feature>
<evidence type="ECO:0000313" key="9">
    <source>
        <dbReference type="Proteomes" id="UP000315343"/>
    </source>
</evidence>
<dbReference type="Proteomes" id="UP000315343">
    <property type="component" value="Unassembled WGS sequence"/>
</dbReference>
<gene>
    <name evidence="8" type="ORF">LY60_00588</name>
</gene>
<comment type="caution">
    <text evidence="8">The sequence shown here is derived from an EMBL/GenBank/DDBJ whole genome shotgun (WGS) entry which is preliminary data.</text>
</comment>
<evidence type="ECO:0000256" key="1">
    <source>
        <dbReference type="ARBA" id="ARBA00004141"/>
    </source>
</evidence>
<keyword evidence="5 6" id="KW-0472">Membrane</keyword>
<feature type="transmembrane region" description="Helical" evidence="6">
    <location>
        <begin position="93"/>
        <end position="115"/>
    </location>
</feature>
<protein>
    <submittedName>
        <fullName evidence="8">Cytochrome c biogenesis protein CcdA</fullName>
    </submittedName>
</protein>
<evidence type="ECO:0000256" key="3">
    <source>
        <dbReference type="ARBA" id="ARBA00022692"/>
    </source>
</evidence>
<proteinExistence type="inferred from homology"/>
<comment type="similarity">
    <text evidence="2">Belongs to the DsbD family.</text>
</comment>
<feature type="transmembrane region" description="Helical" evidence="6">
    <location>
        <begin position="136"/>
        <end position="165"/>
    </location>
</feature>
<keyword evidence="3 6" id="KW-0812">Transmembrane</keyword>
<evidence type="ECO:0000256" key="5">
    <source>
        <dbReference type="ARBA" id="ARBA00023136"/>
    </source>
</evidence>
<keyword evidence="9" id="KW-1185">Reference proteome</keyword>
<feature type="transmembrane region" description="Helical" evidence="6">
    <location>
        <begin position="215"/>
        <end position="235"/>
    </location>
</feature>
<feature type="transmembrane region" description="Helical" evidence="6">
    <location>
        <begin position="171"/>
        <end position="194"/>
    </location>
</feature>
<dbReference type="Pfam" id="PF02683">
    <property type="entry name" value="DsbD_TM"/>
    <property type="match status" value="1"/>
</dbReference>
<dbReference type="GO" id="GO:0017004">
    <property type="term" value="P:cytochrome complex assembly"/>
    <property type="evidence" value="ECO:0007669"/>
    <property type="project" value="InterPro"/>
</dbReference>
<dbReference type="GO" id="GO:0016020">
    <property type="term" value="C:membrane"/>
    <property type="evidence" value="ECO:0007669"/>
    <property type="project" value="UniProtKB-SubCell"/>
</dbReference>
<organism evidence="8 9">
    <name type="scientific">Sedimentibacter saalensis</name>
    <dbReference type="NCBI Taxonomy" id="130788"/>
    <lineage>
        <taxon>Bacteria</taxon>
        <taxon>Bacillati</taxon>
        <taxon>Bacillota</taxon>
        <taxon>Tissierellia</taxon>
        <taxon>Sedimentibacter</taxon>
    </lineage>
</organism>
<evidence type="ECO:0000256" key="2">
    <source>
        <dbReference type="ARBA" id="ARBA00006143"/>
    </source>
</evidence>
<dbReference type="InterPro" id="IPR003834">
    <property type="entry name" value="Cyt_c_assmbl_TM_dom"/>
</dbReference>
<evidence type="ECO:0000259" key="7">
    <source>
        <dbReference type="Pfam" id="PF02683"/>
    </source>
</evidence>
<comment type="subcellular location">
    <subcellularLocation>
        <location evidence="1">Membrane</location>
        <topology evidence="1">Multi-pass membrane protein</topology>
    </subcellularLocation>
</comment>
<dbReference type="InterPro" id="IPR051790">
    <property type="entry name" value="Cytochrome_c-biogenesis_DsbD"/>
</dbReference>
<evidence type="ECO:0000313" key="8">
    <source>
        <dbReference type="EMBL" id="TWH83966.1"/>
    </source>
</evidence>
<accession>A0A562JL58</accession>
<evidence type="ECO:0000256" key="4">
    <source>
        <dbReference type="ARBA" id="ARBA00022989"/>
    </source>
</evidence>
<dbReference type="PANTHER" id="PTHR31272">
    <property type="entry name" value="CYTOCHROME C-TYPE BIOGENESIS PROTEIN HI_1454-RELATED"/>
    <property type="match status" value="1"/>
</dbReference>
<name>A0A562JL58_9FIRM</name>
<dbReference type="EMBL" id="VLKH01000001">
    <property type="protein sequence ID" value="TWH83966.1"/>
    <property type="molecule type" value="Genomic_DNA"/>
</dbReference>
<reference evidence="8 9" key="1">
    <citation type="submission" date="2019-07" db="EMBL/GenBank/DDBJ databases">
        <title>Genomic Encyclopedia of Type Strains, Phase I: the one thousand microbial genomes (KMG-I) project.</title>
        <authorList>
            <person name="Kyrpides N."/>
        </authorList>
    </citation>
    <scope>NUCLEOTIDE SEQUENCE [LARGE SCALE GENOMIC DNA]</scope>
    <source>
        <strain evidence="8 9">DSM 13558</strain>
    </source>
</reference>
<keyword evidence="4 6" id="KW-1133">Transmembrane helix</keyword>
<feature type="domain" description="Cytochrome C biogenesis protein transmembrane" evidence="7">
    <location>
        <begin position="11"/>
        <end position="200"/>
    </location>
</feature>
<dbReference type="RefSeq" id="WP_170226086.1">
    <property type="nucleotide sequence ID" value="NZ_VLKH01000001.1"/>
</dbReference>
<sequence>MGRLDFANVSFLLVFMEGLLSFFSPCVLPLIPVYISYLAGNGKITGEDGIIYYQRKKVFVNTLFFTAGISSVFFLLGLSFSALGTFFNQHRMLFSRIGGAIIIIMGLVQLDIIHLDFLKMEKRFHLELETGKMNPIVAYVMGFTFSFAWTPCVGPALSSVLILASSTGSSIFGNMLVLVYSLGFVIPFIILGMFTSEALNFFKEKRKLVKYTIKIGGIILIIIGIMTFTGTFSTLSRYLAF</sequence>
<dbReference type="PANTHER" id="PTHR31272:SF4">
    <property type="entry name" value="CYTOCHROME C-TYPE BIOGENESIS PROTEIN HI_1454-RELATED"/>
    <property type="match status" value="1"/>
</dbReference>
<dbReference type="AlphaFoldDB" id="A0A562JL58"/>
<feature type="transmembrane region" description="Helical" evidence="6">
    <location>
        <begin position="12"/>
        <end position="37"/>
    </location>
</feature>
<evidence type="ECO:0000256" key="6">
    <source>
        <dbReference type="SAM" id="Phobius"/>
    </source>
</evidence>